<dbReference type="RefSeq" id="WP_168031939.1">
    <property type="nucleotide sequence ID" value="NZ_JAAVNE010000023.1"/>
</dbReference>
<proteinExistence type="predicted"/>
<organism evidence="2 3">
    <name type="scientific">Falsiroseomonas selenitidurans</name>
    <dbReference type="NCBI Taxonomy" id="2716335"/>
    <lineage>
        <taxon>Bacteria</taxon>
        <taxon>Pseudomonadati</taxon>
        <taxon>Pseudomonadota</taxon>
        <taxon>Alphaproteobacteria</taxon>
        <taxon>Acetobacterales</taxon>
        <taxon>Roseomonadaceae</taxon>
        <taxon>Falsiroseomonas</taxon>
    </lineage>
</organism>
<accession>A0ABX1E5V0</accession>
<dbReference type="Pfam" id="PF07689">
    <property type="entry name" value="KaiB"/>
    <property type="match status" value="1"/>
</dbReference>
<dbReference type="Proteomes" id="UP000787635">
    <property type="component" value="Unassembled WGS sequence"/>
</dbReference>
<dbReference type="SUPFAM" id="SSF52833">
    <property type="entry name" value="Thioredoxin-like"/>
    <property type="match status" value="1"/>
</dbReference>
<keyword evidence="3" id="KW-1185">Reference proteome</keyword>
<dbReference type="InterPro" id="IPR036249">
    <property type="entry name" value="Thioredoxin-like_sf"/>
</dbReference>
<dbReference type="InterPro" id="IPR011649">
    <property type="entry name" value="KaiB_domain"/>
</dbReference>
<sequence length="92" mass="9783">MPDTMLRLRLYVAGASPNSRRARANLAHIRAAHGRDWEVETVDVFAQPARALADGILLTPQLLILDAEGPRAVVGDLGDHAALLATLGVVPP</sequence>
<protein>
    <submittedName>
        <fullName evidence="2">Circadian clock protein KaiB</fullName>
    </submittedName>
</protein>
<dbReference type="EMBL" id="JAAVNE010000023">
    <property type="protein sequence ID" value="NKC32158.1"/>
    <property type="molecule type" value="Genomic_DNA"/>
</dbReference>
<reference evidence="2 3" key="1">
    <citation type="submission" date="2020-03" db="EMBL/GenBank/DDBJ databases">
        <title>Roseomonas selenitidurans sp. nov. isolated from urban soil.</title>
        <authorList>
            <person name="Liu H."/>
        </authorList>
    </citation>
    <scope>NUCLEOTIDE SEQUENCE [LARGE SCALE GENOMIC DNA]</scope>
    <source>
        <strain evidence="2 3">BU-1</strain>
    </source>
</reference>
<gene>
    <name evidence="2" type="ORF">HEQ75_14940</name>
</gene>
<feature type="domain" description="KaiB" evidence="1">
    <location>
        <begin position="9"/>
        <end position="89"/>
    </location>
</feature>
<name>A0ABX1E5V0_9PROT</name>
<evidence type="ECO:0000313" key="2">
    <source>
        <dbReference type="EMBL" id="NKC32158.1"/>
    </source>
</evidence>
<dbReference type="PANTHER" id="PTHR41709">
    <property type="entry name" value="KAIB-LIKE PROTEIN 1"/>
    <property type="match status" value="1"/>
</dbReference>
<dbReference type="Gene3D" id="3.40.30.10">
    <property type="entry name" value="Glutaredoxin"/>
    <property type="match status" value="1"/>
</dbReference>
<dbReference type="PANTHER" id="PTHR41709:SF2">
    <property type="entry name" value="CIRCADIAN CLOCK PROTEIN KAIB2"/>
    <property type="match status" value="1"/>
</dbReference>
<dbReference type="InterPro" id="IPR039022">
    <property type="entry name" value="KaiB-like"/>
</dbReference>
<dbReference type="SMART" id="SM01248">
    <property type="entry name" value="KaiB"/>
    <property type="match status" value="1"/>
</dbReference>
<evidence type="ECO:0000313" key="3">
    <source>
        <dbReference type="Proteomes" id="UP000787635"/>
    </source>
</evidence>
<evidence type="ECO:0000259" key="1">
    <source>
        <dbReference type="SMART" id="SM01248"/>
    </source>
</evidence>
<comment type="caution">
    <text evidence="2">The sequence shown here is derived from an EMBL/GenBank/DDBJ whole genome shotgun (WGS) entry which is preliminary data.</text>
</comment>